<evidence type="ECO:0000313" key="1">
    <source>
        <dbReference type="EMBL" id="KAG6405619.1"/>
    </source>
</evidence>
<gene>
    <name evidence="1" type="ORF">SASPL_133211</name>
</gene>
<evidence type="ECO:0000313" key="2">
    <source>
        <dbReference type="Proteomes" id="UP000298416"/>
    </source>
</evidence>
<sequence>MVLELVSNIEEFTALHFAAQKILPCSDEAVAAFLESWRVIVGTFFDNMPKLLVAEAAQNLWLYAQCSICQDRLVFSFRSTCNSFTWYSNEIHTINDQFVNGLVDASACAYTRHSQMMVERSKSLPEKLERVSELTQNWMNWGRWLDEGHSGEDHRRQDAADGVFHEFDFRSDAISK</sequence>
<protein>
    <submittedName>
        <fullName evidence="1">Uncharacterized protein</fullName>
    </submittedName>
</protein>
<comment type="caution">
    <text evidence="1">The sequence shown here is derived from an EMBL/GenBank/DDBJ whole genome shotgun (WGS) entry which is preliminary data.</text>
</comment>
<dbReference type="Proteomes" id="UP000298416">
    <property type="component" value="Unassembled WGS sequence"/>
</dbReference>
<dbReference type="EMBL" id="PNBA02000012">
    <property type="protein sequence ID" value="KAG6405619.1"/>
    <property type="molecule type" value="Genomic_DNA"/>
</dbReference>
<reference evidence="1" key="1">
    <citation type="submission" date="2018-01" db="EMBL/GenBank/DDBJ databases">
        <authorList>
            <person name="Mao J.F."/>
        </authorList>
    </citation>
    <scope>NUCLEOTIDE SEQUENCE</scope>
    <source>
        <strain evidence="1">Huo1</strain>
        <tissue evidence="1">Leaf</tissue>
    </source>
</reference>
<proteinExistence type="predicted"/>
<accession>A0A8X8X3P8</accession>
<name>A0A8X8X3P8_SALSN</name>
<organism evidence="1">
    <name type="scientific">Salvia splendens</name>
    <name type="common">Scarlet sage</name>
    <dbReference type="NCBI Taxonomy" id="180675"/>
    <lineage>
        <taxon>Eukaryota</taxon>
        <taxon>Viridiplantae</taxon>
        <taxon>Streptophyta</taxon>
        <taxon>Embryophyta</taxon>
        <taxon>Tracheophyta</taxon>
        <taxon>Spermatophyta</taxon>
        <taxon>Magnoliopsida</taxon>
        <taxon>eudicotyledons</taxon>
        <taxon>Gunneridae</taxon>
        <taxon>Pentapetalae</taxon>
        <taxon>asterids</taxon>
        <taxon>lamiids</taxon>
        <taxon>Lamiales</taxon>
        <taxon>Lamiaceae</taxon>
        <taxon>Nepetoideae</taxon>
        <taxon>Mentheae</taxon>
        <taxon>Salviinae</taxon>
        <taxon>Salvia</taxon>
        <taxon>Salvia subgen. Calosphace</taxon>
        <taxon>core Calosphace</taxon>
    </lineage>
</organism>
<dbReference type="AlphaFoldDB" id="A0A8X8X3P8"/>
<keyword evidence="2" id="KW-1185">Reference proteome</keyword>
<reference evidence="1" key="2">
    <citation type="submission" date="2020-08" db="EMBL/GenBank/DDBJ databases">
        <title>Plant Genome Project.</title>
        <authorList>
            <person name="Zhang R.-G."/>
        </authorList>
    </citation>
    <scope>NUCLEOTIDE SEQUENCE</scope>
    <source>
        <strain evidence="1">Huo1</strain>
        <tissue evidence="1">Leaf</tissue>
    </source>
</reference>